<keyword evidence="4" id="KW-0932">Cytokinin signaling pathway</keyword>
<comment type="similarity">
    <text evidence="2">Belongs to the ARR family. Type-B subfamily.</text>
</comment>
<dbReference type="Gene3D" id="3.40.50.2300">
    <property type="match status" value="1"/>
</dbReference>
<keyword evidence="7 11" id="KW-0238">DNA-binding</keyword>
<comment type="function">
    <text evidence="11">Transcriptional activator that binds specific DNA sequence.</text>
</comment>
<sequence length="360" mass="40595">MASISDNYGVVSGKDCTFPAGVRVLVVDDDFTWLKIVEQMLTRCNYSSTTCSRATAAINLLRERKCCFDLVLIDVQTPDMDGFKLLELAGLEMNLPVIMMSAYGRTSAIIRGIRHGACDYLVKPIHEENLKNIWQHVVRKKCNETKKQEIFSSLDKKDRNRSATSDLEHASAVNEDGSESDDEISASEKPIELWSVELHQKFVIAVNQLGIDKAVPKKILKLMNVPGLTRENVASHLQRFRLYFRRLSVLQQPMGMPFPFYGHVKHDPRLSLREISDPQTLAASRPIPLQTLTDLHAELLGRPVNDQKIILQGSRQGQKNALGDAGIAHQQPISLLWGHFLHIFPAIFLFCSVVWLIIEL</sequence>
<evidence type="ECO:0000259" key="15">
    <source>
        <dbReference type="PROSITE" id="PS50110"/>
    </source>
</evidence>
<dbReference type="Pfam" id="PF00249">
    <property type="entry name" value="Myb_DNA-binding"/>
    <property type="match status" value="1"/>
</dbReference>
<dbReference type="PIRSF" id="PIRSF036392">
    <property type="entry name" value="RR_ARR_type-B"/>
    <property type="match status" value="1"/>
</dbReference>
<dbReference type="InterPro" id="IPR009057">
    <property type="entry name" value="Homeodomain-like_sf"/>
</dbReference>
<dbReference type="InterPro" id="IPR001789">
    <property type="entry name" value="Sig_transdc_resp-reg_receiver"/>
</dbReference>
<dbReference type="SUPFAM" id="SSF52172">
    <property type="entry name" value="CheY-like"/>
    <property type="match status" value="1"/>
</dbReference>
<dbReference type="Pfam" id="PF00072">
    <property type="entry name" value="Response_reg"/>
    <property type="match status" value="1"/>
</dbReference>
<keyword evidence="10 11" id="KW-0539">Nucleus</keyword>
<dbReference type="GO" id="GO:0000160">
    <property type="term" value="P:phosphorelay signal transduction system"/>
    <property type="evidence" value="ECO:0007669"/>
    <property type="project" value="UniProtKB-KW"/>
</dbReference>
<keyword evidence="5 11" id="KW-0902">Two-component regulatory system</keyword>
<dbReference type="InterPro" id="IPR045279">
    <property type="entry name" value="ARR-like"/>
</dbReference>
<dbReference type="PANTHER" id="PTHR43874">
    <property type="entry name" value="TWO-COMPONENT RESPONSE REGULATOR"/>
    <property type="match status" value="1"/>
</dbReference>
<feature type="region of interest" description="Disordered" evidence="13">
    <location>
        <begin position="153"/>
        <end position="184"/>
    </location>
</feature>
<evidence type="ECO:0000256" key="11">
    <source>
        <dbReference type="PIRNR" id="PIRNR036392"/>
    </source>
</evidence>
<evidence type="ECO:0000256" key="13">
    <source>
        <dbReference type="SAM" id="MobiDB-lite"/>
    </source>
</evidence>
<dbReference type="InterPro" id="IPR006447">
    <property type="entry name" value="Myb_dom_plants"/>
</dbReference>
<evidence type="ECO:0000256" key="5">
    <source>
        <dbReference type="ARBA" id="ARBA00023012"/>
    </source>
</evidence>
<dbReference type="InterPro" id="IPR011006">
    <property type="entry name" value="CheY-like_superfamily"/>
</dbReference>
<dbReference type="AlphaFoldDB" id="A0AAF0Y047"/>
<dbReference type="GO" id="GO:0009736">
    <property type="term" value="P:cytokinin-activated signaling pathway"/>
    <property type="evidence" value="ECO:0007669"/>
    <property type="project" value="UniProtKB-KW"/>
</dbReference>
<dbReference type="EMBL" id="CP093351">
    <property type="protein sequence ID" value="WOH15879.1"/>
    <property type="molecule type" value="Genomic_DNA"/>
</dbReference>
<feature type="compositionally biased region" description="Basic and acidic residues" evidence="13">
    <location>
        <begin position="153"/>
        <end position="169"/>
    </location>
</feature>
<dbReference type="NCBIfam" id="TIGR01557">
    <property type="entry name" value="myb_SHAQKYF"/>
    <property type="match status" value="1"/>
</dbReference>
<proteinExistence type="inferred from homology"/>
<dbReference type="GO" id="GO:0003700">
    <property type="term" value="F:DNA-binding transcription factor activity"/>
    <property type="evidence" value="ECO:0007669"/>
    <property type="project" value="UniProtKB-UniRule"/>
</dbReference>
<feature type="domain" description="HTH myb-type" evidence="16">
    <location>
        <begin position="194"/>
        <end position="245"/>
    </location>
</feature>
<keyword evidence="14" id="KW-1133">Transmembrane helix</keyword>
<keyword evidence="18" id="KW-1185">Reference proteome</keyword>
<dbReference type="SUPFAM" id="SSF46689">
    <property type="entry name" value="Homeodomain-like"/>
    <property type="match status" value="1"/>
</dbReference>
<dbReference type="InterPro" id="IPR017053">
    <property type="entry name" value="Response_reg_B-typ_pln"/>
</dbReference>
<keyword evidence="14" id="KW-0472">Membrane</keyword>
<dbReference type="Gene3D" id="1.10.10.60">
    <property type="entry name" value="Homeodomain-like"/>
    <property type="match status" value="1"/>
</dbReference>
<dbReference type="PANTHER" id="PTHR43874:SF123">
    <property type="entry name" value="TWO-COMPONENT RESPONSE REGULATOR ARR14"/>
    <property type="match status" value="1"/>
</dbReference>
<evidence type="ECO:0000259" key="16">
    <source>
        <dbReference type="PROSITE" id="PS51294"/>
    </source>
</evidence>
<dbReference type="InterPro" id="IPR017930">
    <property type="entry name" value="Myb_dom"/>
</dbReference>
<dbReference type="Proteomes" id="UP000077755">
    <property type="component" value="Chromosome 9"/>
</dbReference>
<dbReference type="GO" id="GO:0005634">
    <property type="term" value="C:nucleus"/>
    <property type="evidence" value="ECO:0007669"/>
    <property type="project" value="UniProtKB-SubCell"/>
</dbReference>
<keyword evidence="14" id="KW-0812">Transmembrane</keyword>
<reference evidence="17" key="1">
    <citation type="journal article" date="2016" name="Nat. Genet.">
        <title>A high-quality carrot genome assembly provides new insights into carotenoid accumulation and asterid genome evolution.</title>
        <authorList>
            <person name="Iorizzo M."/>
            <person name="Ellison S."/>
            <person name="Senalik D."/>
            <person name="Zeng P."/>
            <person name="Satapoomin P."/>
            <person name="Huang J."/>
            <person name="Bowman M."/>
            <person name="Iovene M."/>
            <person name="Sanseverino W."/>
            <person name="Cavagnaro P."/>
            <person name="Yildiz M."/>
            <person name="Macko-Podgorni A."/>
            <person name="Moranska E."/>
            <person name="Grzebelus E."/>
            <person name="Grzebelus D."/>
            <person name="Ashrafi H."/>
            <person name="Zheng Z."/>
            <person name="Cheng S."/>
            <person name="Spooner D."/>
            <person name="Van Deynze A."/>
            <person name="Simon P."/>
        </authorList>
    </citation>
    <scope>NUCLEOTIDE SEQUENCE</scope>
    <source>
        <tissue evidence="17">Leaf</tissue>
    </source>
</reference>
<dbReference type="KEGG" id="dcr:108200362"/>
<organism evidence="17 18">
    <name type="scientific">Daucus carota subsp. sativus</name>
    <name type="common">Carrot</name>
    <dbReference type="NCBI Taxonomy" id="79200"/>
    <lineage>
        <taxon>Eukaryota</taxon>
        <taxon>Viridiplantae</taxon>
        <taxon>Streptophyta</taxon>
        <taxon>Embryophyta</taxon>
        <taxon>Tracheophyta</taxon>
        <taxon>Spermatophyta</taxon>
        <taxon>Magnoliopsida</taxon>
        <taxon>eudicotyledons</taxon>
        <taxon>Gunneridae</taxon>
        <taxon>Pentapetalae</taxon>
        <taxon>asterids</taxon>
        <taxon>campanulids</taxon>
        <taxon>Apiales</taxon>
        <taxon>Apiaceae</taxon>
        <taxon>Apioideae</taxon>
        <taxon>Scandiceae</taxon>
        <taxon>Daucinae</taxon>
        <taxon>Daucus</taxon>
        <taxon>Daucus sect. Daucus</taxon>
    </lineage>
</organism>
<evidence type="ECO:0000256" key="12">
    <source>
        <dbReference type="PROSITE-ProRule" id="PRU00169"/>
    </source>
</evidence>
<keyword evidence="9 11" id="KW-0804">Transcription</keyword>
<keyword evidence="3 12" id="KW-0597">Phosphoprotein</keyword>
<evidence type="ECO:0000256" key="9">
    <source>
        <dbReference type="ARBA" id="ARBA00023163"/>
    </source>
</evidence>
<comment type="subcellular location">
    <subcellularLocation>
        <location evidence="1 11">Nucleus</location>
    </subcellularLocation>
</comment>
<dbReference type="FunFam" id="1.10.10.60:FF:000007">
    <property type="entry name" value="Two-component response regulator"/>
    <property type="match status" value="1"/>
</dbReference>
<protein>
    <recommendedName>
        <fullName evidence="11">Two-component response regulator</fullName>
    </recommendedName>
</protein>
<dbReference type="SMART" id="SM00448">
    <property type="entry name" value="REC"/>
    <property type="match status" value="1"/>
</dbReference>
<evidence type="ECO:0000256" key="14">
    <source>
        <dbReference type="SAM" id="Phobius"/>
    </source>
</evidence>
<feature type="domain" description="Response regulatory" evidence="15">
    <location>
        <begin position="23"/>
        <end position="138"/>
    </location>
</feature>
<accession>A0AAF0Y047</accession>
<dbReference type="PROSITE" id="PS50110">
    <property type="entry name" value="RESPONSE_REGULATORY"/>
    <property type="match status" value="1"/>
</dbReference>
<name>A0AAF0Y047_DAUCS</name>
<keyword evidence="6 11" id="KW-0805">Transcription regulation</keyword>
<reference evidence="17" key="2">
    <citation type="submission" date="2022-03" db="EMBL/GenBank/DDBJ databases">
        <title>Draft title - Genomic analysis of global carrot germplasm unveils the trajectory of domestication and the origin of high carotenoid orange carrot.</title>
        <authorList>
            <person name="Iorizzo M."/>
            <person name="Ellison S."/>
            <person name="Senalik D."/>
            <person name="Macko-Podgorni A."/>
            <person name="Grzebelus D."/>
            <person name="Bostan H."/>
            <person name="Rolling W."/>
            <person name="Curaba J."/>
            <person name="Simon P."/>
        </authorList>
    </citation>
    <scope>NUCLEOTIDE SEQUENCE</scope>
    <source>
        <tissue evidence="17">Leaf</tissue>
    </source>
</reference>
<evidence type="ECO:0000256" key="8">
    <source>
        <dbReference type="ARBA" id="ARBA00023159"/>
    </source>
</evidence>
<feature type="transmembrane region" description="Helical" evidence="14">
    <location>
        <begin position="336"/>
        <end position="358"/>
    </location>
</feature>
<evidence type="ECO:0000256" key="7">
    <source>
        <dbReference type="ARBA" id="ARBA00023125"/>
    </source>
</evidence>
<dbReference type="CDD" id="cd17584">
    <property type="entry name" value="REC_typeB_ARR-like"/>
    <property type="match status" value="1"/>
</dbReference>
<evidence type="ECO:0000313" key="18">
    <source>
        <dbReference type="Proteomes" id="UP000077755"/>
    </source>
</evidence>
<dbReference type="GO" id="GO:0003677">
    <property type="term" value="F:DNA binding"/>
    <property type="evidence" value="ECO:0007669"/>
    <property type="project" value="UniProtKB-KW"/>
</dbReference>
<evidence type="ECO:0000256" key="2">
    <source>
        <dbReference type="ARBA" id="ARBA00006015"/>
    </source>
</evidence>
<dbReference type="PROSITE" id="PS51294">
    <property type="entry name" value="HTH_MYB"/>
    <property type="match status" value="1"/>
</dbReference>
<evidence type="ECO:0000313" key="17">
    <source>
        <dbReference type="EMBL" id="WOH15879.1"/>
    </source>
</evidence>
<evidence type="ECO:0000256" key="4">
    <source>
        <dbReference type="ARBA" id="ARBA00022864"/>
    </source>
</evidence>
<evidence type="ECO:0000256" key="1">
    <source>
        <dbReference type="ARBA" id="ARBA00004123"/>
    </source>
</evidence>
<evidence type="ECO:0000256" key="6">
    <source>
        <dbReference type="ARBA" id="ARBA00023015"/>
    </source>
</evidence>
<evidence type="ECO:0000256" key="10">
    <source>
        <dbReference type="ARBA" id="ARBA00023242"/>
    </source>
</evidence>
<dbReference type="InterPro" id="IPR001005">
    <property type="entry name" value="SANT/Myb"/>
</dbReference>
<evidence type="ECO:0000256" key="3">
    <source>
        <dbReference type="ARBA" id="ARBA00022553"/>
    </source>
</evidence>
<feature type="modified residue" description="4-aspartylphosphate" evidence="12">
    <location>
        <position position="74"/>
    </location>
</feature>
<gene>
    <name evidence="17" type="ORF">DCAR_0935425</name>
</gene>
<keyword evidence="8 11" id="KW-0010">Activator</keyword>